<organism evidence="1 2">
    <name type="scientific">Pelagomonas calceolata</name>
    <dbReference type="NCBI Taxonomy" id="35677"/>
    <lineage>
        <taxon>Eukaryota</taxon>
        <taxon>Sar</taxon>
        <taxon>Stramenopiles</taxon>
        <taxon>Ochrophyta</taxon>
        <taxon>Pelagophyceae</taxon>
        <taxon>Pelagomonadales</taxon>
        <taxon>Pelagomonadaceae</taxon>
        <taxon>Pelagomonas</taxon>
    </lineage>
</organism>
<keyword evidence="2" id="KW-1185">Reference proteome</keyword>
<sequence length="285" mass="32481">MRGAQYAPRGPFRVLERRHGLAQIVERGVAVLSCLAEQAKILYAEAEENNLGMNEINARFQRWHVCFLCEHEYHGVVKCALGWACWKTYVGRPEWDWSQTRFAAITELANGLGAVNKHEERIAIIETQLSTLLRVFPDDEGSALDLKHNLARCYLLSGRLEEAARLFRLVYARNKVLMGATYPTTLIAAHQLAYTLNELGRYDQVKSFVPPLLLYGRKFRLEYAKALYRPAGASRAEVLEAVAIFEDVLCTLRRVMGPSHPDTLEALGELDRAYMTLEDYRKFKS</sequence>
<dbReference type="AlphaFoldDB" id="A0A8J2SFG1"/>
<gene>
    <name evidence="1" type="ORF">PECAL_2P28280</name>
</gene>
<dbReference type="OrthoDB" id="771227at2759"/>
<reference evidence="1" key="1">
    <citation type="submission" date="2021-11" db="EMBL/GenBank/DDBJ databases">
        <authorList>
            <consortium name="Genoscope - CEA"/>
            <person name="William W."/>
        </authorList>
    </citation>
    <scope>NUCLEOTIDE SEQUENCE</scope>
</reference>
<dbReference type="Pfam" id="PF13424">
    <property type="entry name" value="TPR_12"/>
    <property type="match status" value="1"/>
</dbReference>
<dbReference type="SUPFAM" id="SSF48452">
    <property type="entry name" value="TPR-like"/>
    <property type="match status" value="1"/>
</dbReference>
<evidence type="ECO:0000313" key="1">
    <source>
        <dbReference type="EMBL" id="CAH0369696.1"/>
    </source>
</evidence>
<dbReference type="InterPro" id="IPR011990">
    <property type="entry name" value="TPR-like_helical_dom_sf"/>
</dbReference>
<dbReference type="Proteomes" id="UP000789595">
    <property type="component" value="Unassembled WGS sequence"/>
</dbReference>
<evidence type="ECO:0008006" key="3">
    <source>
        <dbReference type="Google" id="ProtNLM"/>
    </source>
</evidence>
<evidence type="ECO:0000313" key="2">
    <source>
        <dbReference type="Proteomes" id="UP000789595"/>
    </source>
</evidence>
<protein>
    <recommendedName>
        <fullName evidence="3">Kinesin light chain</fullName>
    </recommendedName>
</protein>
<accession>A0A8J2SFG1</accession>
<comment type="caution">
    <text evidence="1">The sequence shown here is derived from an EMBL/GenBank/DDBJ whole genome shotgun (WGS) entry which is preliminary data.</text>
</comment>
<dbReference type="PANTHER" id="PTHR46082:SF6">
    <property type="entry name" value="AAA+ ATPASE DOMAIN-CONTAINING PROTEIN-RELATED"/>
    <property type="match status" value="1"/>
</dbReference>
<dbReference type="EMBL" id="CAKKNE010000002">
    <property type="protein sequence ID" value="CAH0369696.1"/>
    <property type="molecule type" value="Genomic_DNA"/>
</dbReference>
<dbReference type="Gene3D" id="1.25.40.10">
    <property type="entry name" value="Tetratricopeptide repeat domain"/>
    <property type="match status" value="2"/>
</dbReference>
<dbReference type="PANTHER" id="PTHR46082">
    <property type="entry name" value="ATP/GTP-BINDING PROTEIN-RELATED"/>
    <property type="match status" value="1"/>
</dbReference>
<dbReference type="Pfam" id="PF13374">
    <property type="entry name" value="TPR_10"/>
    <property type="match status" value="1"/>
</dbReference>
<proteinExistence type="predicted"/>
<name>A0A8J2SFG1_9STRA</name>
<dbReference type="InterPro" id="IPR053137">
    <property type="entry name" value="NLR-like"/>
</dbReference>